<dbReference type="AlphaFoldDB" id="A0A5C5Z8L0"/>
<evidence type="ECO:0000313" key="3">
    <source>
        <dbReference type="Proteomes" id="UP000315010"/>
    </source>
</evidence>
<dbReference type="EMBL" id="SJPJ01000001">
    <property type="protein sequence ID" value="TWT83447.1"/>
    <property type="molecule type" value="Genomic_DNA"/>
</dbReference>
<dbReference type="Pfam" id="PF07638">
    <property type="entry name" value="Sigma70_ECF"/>
    <property type="match status" value="1"/>
</dbReference>
<keyword evidence="3" id="KW-1185">Reference proteome</keyword>
<organism evidence="2 3">
    <name type="scientific">Novipirellula herctigrandis</name>
    <dbReference type="NCBI Taxonomy" id="2527986"/>
    <lineage>
        <taxon>Bacteria</taxon>
        <taxon>Pseudomonadati</taxon>
        <taxon>Planctomycetota</taxon>
        <taxon>Planctomycetia</taxon>
        <taxon>Pirellulales</taxon>
        <taxon>Pirellulaceae</taxon>
        <taxon>Novipirellula</taxon>
    </lineage>
</organism>
<gene>
    <name evidence="2" type="ORF">CA13_49120</name>
</gene>
<dbReference type="OrthoDB" id="9990971at2"/>
<feature type="domain" description="RNA polymerase sigma-70 ECF-like HTH" evidence="1">
    <location>
        <begin position="39"/>
        <end position="213"/>
    </location>
</feature>
<evidence type="ECO:0000313" key="2">
    <source>
        <dbReference type="EMBL" id="TWT83447.1"/>
    </source>
</evidence>
<name>A0A5C5Z8L0_9BACT</name>
<dbReference type="Proteomes" id="UP000315010">
    <property type="component" value="Unassembled WGS sequence"/>
</dbReference>
<accession>A0A5C5Z8L0</accession>
<dbReference type="InterPro" id="IPR053812">
    <property type="entry name" value="HTH_Sigma70_ECF-like"/>
</dbReference>
<comment type="caution">
    <text evidence="2">The sequence shown here is derived from an EMBL/GenBank/DDBJ whole genome shotgun (WGS) entry which is preliminary data.</text>
</comment>
<sequence>MQEAHIETLSFGCVDAGLIGVKIMNESETEPTNTSGSMKRLLQQVSSREGDVGINTDLPYARIETRFRMMAKRLLRGHRADRSPAETGVIDKIFLKLIEPNKFNWINRRHFLRTASVSMRRYVANHYRNLDALKRRIDRDAILLGGAILADVNVRSPSQIVELSDQSGRLLESHSKAMEALDLWAFSGWTQEEVAGIIESPPCPVPQLISLAKQLVEKAIQDE</sequence>
<proteinExistence type="predicted"/>
<protein>
    <submittedName>
        <fullName evidence="2">ECF sigma factor</fullName>
    </submittedName>
</protein>
<reference evidence="2 3" key="1">
    <citation type="submission" date="2019-02" db="EMBL/GenBank/DDBJ databases">
        <title>Deep-cultivation of Planctomycetes and their phenomic and genomic characterization uncovers novel biology.</title>
        <authorList>
            <person name="Wiegand S."/>
            <person name="Jogler M."/>
            <person name="Boedeker C."/>
            <person name="Pinto D."/>
            <person name="Vollmers J."/>
            <person name="Rivas-Marin E."/>
            <person name="Kohn T."/>
            <person name="Peeters S.H."/>
            <person name="Heuer A."/>
            <person name="Rast P."/>
            <person name="Oberbeckmann S."/>
            <person name="Bunk B."/>
            <person name="Jeske O."/>
            <person name="Meyerdierks A."/>
            <person name="Storesund J.E."/>
            <person name="Kallscheuer N."/>
            <person name="Luecker S."/>
            <person name="Lage O.M."/>
            <person name="Pohl T."/>
            <person name="Merkel B.J."/>
            <person name="Hornburger P."/>
            <person name="Mueller R.-W."/>
            <person name="Bruemmer F."/>
            <person name="Labrenz M."/>
            <person name="Spormann A.M."/>
            <person name="Op Den Camp H."/>
            <person name="Overmann J."/>
            <person name="Amann R."/>
            <person name="Jetten M.S.M."/>
            <person name="Mascher T."/>
            <person name="Medema M.H."/>
            <person name="Devos D.P."/>
            <person name="Kaster A.-K."/>
            <person name="Ovreas L."/>
            <person name="Rohde M."/>
            <person name="Galperin M.Y."/>
            <person name="Jogler C."/>
        </authorList>
    </citation>
    <scope>NUCLEOTIDE SEQUENCE [LARGE SCALE GENOMIC DNA]</scope>
    <source>
        <strain evidence="2 3">CA13</strain>
    </source>
</reference>
<evidence type="ECO:0000259" key="1">
    <source>
        <dbReference type="Pfam" id="PF07638"/>
    </source>
</evidence>